<reference evidence="1 2" key="1">
    <citation type="submission" date="2019-09" db="EMBL/GenBank/DDBJ databases">
        <title>Draft genome sequence assemblies of isolates from the urinary tract.</title>
        <authorList>
            <person name="Mores C.R."/>
            <person name="Putonti C."/>
            <person name="Wolfe A.J."/>
        </authorList>
    </citation>
    <scope>NUCLEOTIDE SEQUENCE [LARGE SCALE GENOMIC DNA]</scope>
    <source>
        <strain evidence="1 2">UMB246</strain>
    </source>
</reference>
<dbReference type="EMBL" id="VYWW01000079">
    <property type="protein sequence ID" value="KAA9319843.1"/>
    <property type="molecule type" value="Genomic_DNA"/>
</dbReference>
<accession>A0A5N1I2E4</accession>
<evidence type="ECO:0000313" key="2">
    <source>
        <dbReference type="Proteomes" id="UP000327236"/>
    </source>
</evidence>
<protein>
    <submittedName>
        <fullName evidence="1">Oxidoreductase</fullName>
    </submittedName>
</protein>
<dbReference type="AlphaFoldDB" id="A0A5N1I2E4"/>
<organism evidence="1 2">
    <name type="scientific">Lactobacillus jensenii</name>
    <dbReference type="NCBI Taxonomy" id="109790"/>
    <lineage>
        <taxon>Bacteria</taxon>
        <taxon>Bacillati</taxon>
        <taxon>Bacillota</taxon>
        <taxon>Bacilli</taxon>
        <taxon>Lactobacillales</taxon>
        <taxon>Lactobacillaceae</taxon>
        <taxon>Lactobacillus</taxon>
    </lineage>
</organism>
<comment type="caution">
    <text evidence="1">The sequence shown here is derived from an EMBL/GenBank/DDBJ whole genome shotgun (WGS) entry which is preliminary data.</text>
</comment>
<dbReference type="Proteomes" id="UP000327236">
    <property type="component" value="Unassembled WGS sequence"/>
</dbReference>
<feature type="non-terminal residue" evidence="1">
    <location>
        <position position="68"/>
    </location>
</feature>
<evidence type="ECO:0000313" key="1">
    <source>
        <dbReference type="EMBL" id="KAA9319843.1"/>
    </source>
</evidence>
<name>A0A5N1I2E4_LACJE</name>
<sequence>MAEPKWLKDMNADEYLKEDFDAKGKSKYTVEGIDKNDPDWLDKAAKKVHAAEGDDYVKLDAGLLTVNQ</sequence>
<proteinExistence type="predicted"/>
<gene>
    <name evidence="1" type="ORF">F6H94_08795</name>
</gene>